<evidence type="ECO:0000256" key="2">
    <source>
        <dbReference type="ARBA" id="ARBA00022692"/>
    </source>
</evidence>
<comment type="caution">
    <text evidence="8">The sequence shown here is derived from an EMBL/GenBank/DDBJ whole genome shotgun (WGS) entry which is preliminary data.</text>
</comment>
<name>A0A9P4HST1_9PEZI</name>
<dbReference type="AlphaFoldDB" id="A0A9P4HST1"/>
<feature type="transmembrane region" description="Helical" evidence="6">
    <location>
        <begin position="24"/>
        <end position="45"/>
    </location>
</feature>
<keyword evidence="4 6" id="KW-0472">Membrane</keyword>
<feature type="non-terminal residue" evidence="8">
    <location>
        <position position="331"/>
    </location>
</feature>
<sequence length="331" mass="36582">MPQPGLAPPAGVTPNFDNPGSKGIVYFTIFINAFGIPIVTGLLAIRMYMRHHVSRDIGKDDVCCILGYIGYIGYCTVDLLFLKYGGGLHQWNVPETSKHLQFCSGALEKEFGIDGGIQACYATMVIYGPAAFATRCAILLFLTRIFSPFTRYCRWIYVAIGLMGFYYALMVILKAFICRPVAKFWDPSIEGSCFNQRSLILTDNVISLVADIIVLLIPCPLVNFLKIDRMAKIRIGTVFGAGGVACICSLVRLVEIVRYGADSDLTWAFTWINSWGILEVAIGLACACFPMVAMAWKHLRRPAKRLTAHPADSGYGSGKYEMSSRGKHNVR</sequence>
<feature type="transmembrane region" description="Helical" evidence="6">
    <location>
        <begin position="155"/>
        <end position="177"/>
    </location>
</feature>
<dbReference type="GO" id="GO:0016020">
    <property type="term" value="C:membrane"/>
    <property type="evidence" value="ECO:0007669"/>
    <property type="project" value="UniProtKB-SubCell"/>
</dbReference>
<feature type="transmembrane region" description="Helical" evidence="6">
    <location>
        <begin position="124"/>
        <end position="143"/>
    </location>
</feature>
<keyword evidence="3 6" id="KW-1133">Transmembrane helix</keyword>
<evidence type="ECO:0000256" key="6">
    <source>
        <dbReference type="SAM" id="Phobius"/>
    </source>
</evidence>
<feature type="transmembrane region" description="Helical" evidence="6">
    <location>
        <begin position="205"/>
        <end position="225"/>
    </location>
</feature>
<comment type="similarity">
    <text evidence="5">Belongs to the SAT4 family.</text>
</comment>
<feature type="transmembrane region" description="Helical" evidence="6">
    <location>
        <begin position="65"/>
        <end position="84"/>
    </location>
</feature>
<evidence type="ECO:0000256" key="5">
    <source>
        <dbReference type="ARBA" id="ARBA00038359"/>
    </source>
</evidence>
<evidence type="ECO:0000256" key="1">
    <source>
        <dbReference type="ARBA" id="ARBA00004141"/>
    </source>
</evidence>
<evidence type="ECO:0000313" key="9">
    <source>
        <dbReference type="Proteomes" id="UP000799776"/>
    </source>
</evidence>
<dbReference type="Pfam" id="PF20684">
    <property type="entry name" value="Fung_rhodopsin"/>
    <property type="match status" value="1"/>
</dbReference>
<dbReference type="Proteomes" id="UP000799776">
    <property type="component" value="Unassembled WGS sequence"/>
</dbReference>
<gene>
    <name evidence="8" type="ORF">K490DRAFT_23683</name>
</gene>
<dbReference type="EMBL" id="ML978720">
    <property type="protein sequence ID" value="KAF2087340.1"/>
    <property type="molecule type" value="Genomic_DNA"/>
</dbReference>
<dbReference type="PANTHER" id="PTHR33048:SF108">
    <property type="entry name" value="INTEGRAL MEMBRANE PROTEIN"/>
    <property type="match status" value="1"/>
</dbReference>
<protein>
    <recommendedName>
        <fullName evidence="7">Rhodopsin domain-containing protein</fullName>
    </recommendedName>
</protein>
<comment type="subcellular location">
    <subcellularLocation>
        <location evidence="1">Membrane</location>
        <topology evidence="1">Multi-pass membrane protein</topology>
    </subcellularLocation>
</comment>
<organism evidence="8 9">
    <name type="scientific">Saccharata proteae CBS 121410</name>
    <dbReference type="NCBI Taxonomy" id="1314787"/>
    <lineage>
        <taxon>Eukaryota</taxon>
        <taxon>Fungi</taxon>
        <taxon>Dikarya</taxon>
        <taxon>Ascomycota</taxon>
        <taxon>Pezizomycotina</taxon>
        <taxon>Dothideomycetes</taxon>
        <taxon>Dothideomycetes incertae sedis</taxon>
        <taxon>Botryosphaeriales</taxon>
        <taxon>Saccharataceae</taxon>
        <taxon>Saccharata</taxon>
    </lineage>
</organism>
<accession>A0A9P4HST1</accession>
<feature type="transmembrane region" description="Helical" evidence="6">
    <location>
        <begin position="274"/>
        <end position="296"/>
    </location>
</feature>
<evidence type="ECO:0000256" key="4">
    <source>
        <dbReference type="ARBA" id="ARBA00023136"/>
    </source>
</evidence>
<dbReference type="InterPro" id="IPR049326">
    <property type="entry name" value="Rhodopsin_dom_fungi"/>
</dbReference>
<keyword evidence="9" id="KW-1185">Reference proteome</keyword>
<dbReference type="PANTHER" id="PTHR33048">
    <property type="entry name" value="PTH11-LIKE INTEGRAL MEMBRANE PROTEIN (AFU_ORTHOLOGUE AFUA_5G11245)"/>
    <property type="match status" value="1"/>
</dbReference>
<proteinExistence type="inferred from homology"/>
<keyword evidence="2 6" id="KW-0812">Transmembrane</keyword>
<dbReference type="OrthoDB" id="5342292at2759"/>
<feature type="transmembrane region" description="Helical" evidence="6">
    <location>
        <begin position="237"/>
        <end position="254"/>
    </location>
</feature>
<evidence type="ECO:0000313" key="8">
    <source>
        <dbReference type="EMBL" id="KAF2087340.1"/>
    </source>
</evidence>
<evidence type="ECO:0000256" key="3">
    <source>
        <dbReference type="ARBA" id="ARBA00022989"/>
    </source>
</evidence>
<feature type="domain" description="Rhodopsin" evidence="7">
    <location>
        <begin position="45"/>
        <end position="294"/>
    </location>
</feature>
<evidence type="ECO:0000259" key="7">
    <source>
        <dbReference type="Pfam" id="PF20684"/>
    </source>
</evidence>
<dbReference type="InterPro" id="IPR052337">
    <property type="entry name" value="SAT4-like"/>
</dbReference>
<reference evidence="8" key="1">
    <citation type="journal article" date="2020" name="Stud. Mycol.">
        <title>101 Dothideomycetes genomes: a test case for predicting lifestyles and emergence of pathogens.</title>
        <authorList>
            <person name="Haridas S."/>
            <person name="Albert R."/>
            <person name="Binder M."/>
            <person name="Bloem J."/>
            <person name="Labutti K."/>
            <person name="Salamov A."/>
            <person name="Andreopoulos B."/>
            <person name="Baker S."/>
            <person name="Barry K."/>
            <person name="Bills G."/>
            <person name="Bluhm B."/>
            <person name="Cannon C."/>
            <person name="Castanera R."/>
            <person name="Culley D."/>
            <person name="Daum C."/>
            <person name="Ezra D."/>
            <person name="Gonzalez J."/>
            <person name="Henrissat B."/>
            <person name="Kuo A."/>
            <person name="Liang C."/>
            <person name="Lipzen A."/>
            <person name="Lutzoni F."/>
            <person name="Magnuson J."/>
            <person name="Mondo S."/>
            <person name="Nolan M."/>
            <person name="Ohm R."/>
            <person name="Pangilinan J."/>
            <person name="Park H.-J."/>
            <person name="Ramirez L."/>
            <person name="Alfaro M."/>
            <person name="Sun H."/>
            <person name="Tritt A."/>
            <person name="Yoshinaga Y."/>
            <person name="Zwiers L.-H."/>
            <person name="Turgeon B."/>
            <person name="Goodwin S."/>
            <person name="Spatafora J."/>
            <person name="Crous P."/>
            <person name="Grigoriev I."/>
        </authorList>
    </citation>
    <scope>NUCLEOTIDE SEQUENCE</scope>
    <source>
        <strain evidence="8">CBS 121410</strain>
    </source>
</reference>